<comment type="caution">
    <text evidence="11">The sequence shown here is derived from an EMBL/GenBank/DDBJ whole genome shotgun (WGS) entry which is preliminary data.</text>
</comment>
<dbReference type="InterPro" id="IPR036388">
    <property type="entry name" value="WH-like_DNA-bd_sf"/>
</dbReference>
<dbReference type="Gene3D" id="3.40.50.300">
    <property type="entry name" value="P-loop containing nucleotide triphosphate hydrolases"/>
    <property type="match status" value="1"/>
</dbReference>
<dbReference type="Pfam" id="PF23598">
    <property type="entry name" value="LRR_14"/>
    <property type="match status" value="1"/>
</dbReference>
<dbReference type="PANTHER" id="PTHR23155:SF1167">
    <property type="entry name" value="OS08G0412100 PROTEIN"/>
    <property type="match status" value="1"/>
</dbReference>
<dbReference type="FunFam" id="1.10.10.10:FF:000322">
    <property type="entry name" value="Probable disease resistance protein At1g63360"/>
    <property type="match status" value="1"/>
</dbReference>
<evidence type="ECO:0000256" key="4">
    <source>
        <dbReference type="ARBA" id="ARBA00022741"/>
    </source>
</evidence>
<dbReference type="InterPro" id="IPR027417">
    <property type="entry name" value="P-loop_NTPase"/>
</dbReference>
<dbReference type="InterPro" id="IPR058922">
    <property type="entry name" value="WHD_DRP"/>
</dbReference>
<feature type="domain" description="NB-ARC" evidence="7">
    <location>
        <begin position="143"/>
        <end position="240"/>
    </location>
</feature>
<dbReference type="Gene3D" id="1.20.5.4130">
    <property type="match status" value="1"/>
</dbReference>
<evidence type="ECO:0000256" key="6">
    <source>
        <dbReference type="ARBA" id="ARBA00023054"/>
    </source>
</evidence>
<dbReference type="GO" id="GO:0042742">
    <property type="term" value="P:defense response to bacterium"/>
    <property type="evidence" value="ECO:0007669"/>
    <property type="project" value="UniProtKB-ARBA"/>
</dbReference>
<dbReference type="Pfam" id="PF00931">
    <property type="entry name" value="NB-ARC"/>
    <property type="match status" value="1"/>
</dbReference>
<name>A0AAD8X3I3_LOLMU</name>
<evidence type="ECO:0000259" key="8">
    <source>
        <dbReference type="Pfam" id="PF18052"/>
    </source>
</evidence>
<keyword evidence="2" id="KW-0433">Leucine-rich repeat</keyword>
<feature type="domain" description="Disease resistance protein winged helix" evidence="9">
    <location>
        <begin position="291"/>
        <end position="362"/>
    </location>
</feature>
<dbReference type="Pfam" id="PF18052">
    <property type="entry name" value="Rx_N"/>
    <property type="match status" value="1"/>
</dbReference>
<dbReference type="Pfam" id="PF23559">
    <property type="entry name" value="WHD_DRP"/>
    <property type="match status" value="1"/>
</dbReference>
<keyword evidence="12" id="KW-1185">Reference proteome</keyword>
<dbReference type="EMBL" id="JAUUTY010000001">
    <property type="protein sequence ID" value="KAK1695568.1"/>
    <property type="molecule type" value="Genomic_DNA"/>
</dbReference>
<evidence type="ECO:0000256" key="3">
    <source>
        <dbReference type="ARBA" id="ARBA00022737"/>
    </source>
</evidence>
<dbReference type="Proteomes" id="UP001231189">
    <property type="component" value="Unassembled WGS sequence"/>
</dbReference>
<reference evidence="11" key="1">
    <citation type="submission" date="2023-07" db="EMBL/GenBank/DDBJ databases">
        <title>A chromosome-level genome assembly of Lolium multiflorum.</title>
        <authorList>
            <person name="Chen Y."/>
            <person name="Copetti D."/>
            <person name="Kolliker R."/>
            <person name="Studer B."/>
        </authorList>
    </citation>
    <scope>NUCLEOTIDE SEQUENCE</scope>
    <source>
        <strain evidence="11">02402/16</strain>
        <tissue evidence="11">Leaf</tissue>
    </source>
</reference>
<accession>A0AAD8X3I3</accession>
<evidence type="ECO:0000256" key="2">
    <source>
        <dbReference type="ARBA" id="ARBA00022614"/>
    </source>
</evidence>
<keyword evidence="6" id="KW-0175">Coiled coil</keyword>
<evidence type="ECO:0000313" key="12">
    <source>
        <dbReference type="Proteomes" id="UP001231189"/>
    </source>
</evidence>
<dbReference type="InterPro" id="IPR044974">
    <property type="entry name" value="Disease_R_plants"/>
</dbReference>
<evidence type="ECO:0008006" key="13">
    <source>
        <dbReference type="Google" id="ProtNLM"/>
    </source>
</evidence>
<dbReference type="SUPFAM" id="SSF52540">
    <property type="entry name" value="P-loop containing nucleoside triphosphate hydrolases"/>
    <property type="match status" value="1"/>
</dbReference>
<comment type="similarity">
    <text evidence="1">Belongs to the disease resistance NB-LRR family.</text>
</comment>
<feature type="domain" description="Disease resistance N-terminal" evidence="8">
    <location>
        <begin position="26"/>
        <end position="69"/>
    </location>
</feature>
<dbReference type="GO" id="GO:0002758">
    <property type="term" value="P:innate immune response-activating signaling pathway"/>
    <property type="evidence" value="ECO:0007669"/>
    <property type="project" value="UniProtKB-ARBA"/>
</dbReference>
<feature type="domain" description="Disease resistance R13L4/SHOC-2-like LRR" evidence="10">
    <location>
        <begin position="412"/>
        <end position="774"/>
    </location>
</feature>
<gene>
    <name evidence="11" type="ORF">QYE76_012265</name>
</gene>
<dbReference type="AlphaFoldDB" id="A0AAD8X3I3"/>
<dbReference type="InterPro" id="IPR038005">
    <property type="entry name" value="RX-like_CC"/>
</dbReference>
<evidence type="ECO:0000259" key="7">
    <source>
        <dbReference type="Pfam" id="PF00931"/>
    </source>
</evidence>
<keyword evidence="5" id="KW-0611">Plant defense</keyword>
<dbReference type="InterPro" id="IPR032675">
    <property type="entry name" value="LRR_dom_sf"/>
</dbReference>
<sequence length="782" mass="88226">MAFGVSASLGALGPLLVKLAAEKYAMLEDPDVQVKQWMSMVRELAYDIEDCIDKFIHRLDDDGRHSGFKEFFLKITHQLKVLGARRGIADQIDELKVRIKQVKELKHSYKLHEDTCSTLVVDPRLCALFADQAHLVGIDGPRDDLAKWMVEDKNIHSRVLAIVGFGGLGKTTLANEVYRKIQKNFDCRAFVSVSQKPNIRKTISDLIWKMPYPDGFTKDIDIWDVMTSIEKLRELLQDRRPTVKEEWEKIKRSIGSALENNQSLKGMSTILNLSYNDLSPNIKTCLLYLSVFPEDCVIARERLVRRWIAEGFICEERGLSRQEVAENYFYELINKSMVQPVSIGHDGKADACRIHDMMLELIISKATKDNFVTVVGGGQTRLVNHNGFIRRLSIQHNEKENAYALVKEDLSHVRSLTVTSSYYIRHLPGLIEFEALRVLDFEDCEGLEEYDLYNMGKLFKLKYLSLCCTGLSKLPSGIVMLCDLETLDLRNTCVQELPSGIVRLIKLQHLLVAVGTKLPNGIGDMRNLQIISGFNITRSPFFVVEELGNLENLSGLDIYFDCEGLEEYKKHETMLHSSLCKLGNHKLVSLRITRYGGSLGFLDSWSPLPFSLQIFYMSSTYYFKNVPRWITPTLTSLAYLDINLTELTEEGLITLGELPALLCLELWLKTGQQNRLITVQGTGFPNLKELGISGAVEAYVTFMKGAMPKLEKIGVPCLVPVAKTYGFYIGLENLTCLKQATIMLGKDKSTPSKNKAGATAIRKEAAIHPNHPTVHILGEPDC</sequence>
<keyword evidence="3" id="KW-0677">Repeat</keyword>
<dbReference type="InterPro" id="IPR002182">
    <property type="entry name" value="NB-ARC"/>
</dbReference>
<dbReference type="SUPFAM" id="SSF52058">
    <property type="entry name" value="L domain-like"/>
    <property type="match status" value="1"/>
</dbReference>
<evidence type="ECO:0000259" key="10">
    <source>
        <dbReference type="Pfam" id="PF23598"/>
    </source>
</evidence>
<dbReference type="GO" id="GO:0043531">
    <property type="term" value="F:ADP binding"/>
    <property type="evidence" value="ECO:0007669"/>
    <property type="project" value="InterPro"/>
</dbReference>
<evidence type="ECO:0000256" key="1">
    <source>
        <dbReference type="ARBA" id="ARBA00008894"/>
    </source>
</evidence>
<dbReference type="PRINTS" id="PR00364">
    <property type="entry name" value="DISEASERSIST"/>
</dbReference>
<keyword evidence="4" id="KW-0547">Nucleotide-binding</keyword>
<proteinExistence type="inferred from homology"/>
<evidence type="ECO:0000313" key="11">
    <source>
        <dbReference type="EMBL" id="KAK1695568.1"/>
    </source>
</evidence>
<organism evidence="11 12">
    <name type="scientific">Lolium multiflorum</name>
    <name type="common">Italian ryegrass</name>
    <name type="synonym">Lolium perenne subsp. multiflorum</name>
    <dbReference type="NCBI Taxonomy" id="4521"/>
    <lineage>
        <taxon>Eukaryota</taxon>
        <taxon>Viridiplantae</taxon>
        <taxon>Streptophyta</taxon>
        <taxon>Embryophyta</taxon>
        <taxon>Tracheophyta</taxon>
        <taxon>Spermatophyta</taxon>
        <taxon>Magnoliopsida</taxon>
        <taxon>Liliopsida</taxon>
        <taxon>Poales</taxon>
        <taxon>Poaceae</taxon>
        <taxon>BOP clade</taxon>
        <taxon>Pooideae</taxon>
        <taxon>Poodae</taxon>
        <taxon>Poeae</taxon>
        <taxon>Poeae Chloroplast Group 2 (Poeae type)</taxon>
        <taxon>Loliodinae</taxon>
        <taxon>Loliinae</taxon>
        <taxon>Lolium</taxon>
    </lineage>
</organism>
<dbReference type="Gene3D" id="3.80.10.10">
    <property type="entry name" value="Ribonuclease Inhibitor"/>
    <property type="match status" value="1"/>
</dbReference>
<dbReference type="InterPro" id="IPR055414">
    <property type="entry name" value="LRR_R13L4/SHOC2-like"/>
</dbReference>
<evidence type="ECO:0000256" key="5">
    <source>
        <dbReference type="ARBA" id="ARBA00022821"/>
    </source>
</evidence>
<dbReference type="CDD" id="cd14798">
    <property type="entry name" value="RX-CC_like"/>
    <property type="match status" value="1"/>
</dbReference>
<dbReference type="Gene3D" id="1.10.10.10">
    <property type="entry name" value="Winged helix-like DNA-binding domain superfamily/Winged helix DNA-binding domain"/>
    <property type="match status" value="1"/>
</dbReference>
<dbReference type="PANTHER" id="PTHR23155">
    <property type="entry name" value="DISEASE RESISTANCE PROTEIN RP"/>
    <property type="match status" value="1"/>
</dbReference>
<protein>
    <recommendedName>
        <fullName evidence="13">Disease resistance protein RPM1</fullName>
    </recommendedName>
</protein>
<evidence type="ECO:0000259" key="9">
    <source>
        <dbReference type="Pfam" id="PF23559"/>
    </source>
</evidence>
<dbReference type="GO" id="GO:0009626">
    <property type="term" value="P:plant-type hypersensitive response"/>
    <property type="evidence" value="ECO:0007669"/>
    <property type="project" value="UniProtKB-ARBA"/>
</dbReference>
<dbReference type="InterPro" id="IPR041118">
    <property type="entry name" value="Rx_N"/>
</dbReference>